<evidence type="ECO:0000256" key="2">
    <source>
        <dbReference type="ARBA" id="ARBA00008889"/>
    </source>
</evidence>
<dbReference type="PROSITE" id="PS01109">
    <property type="entry name" value="RIBOSOMAL_L10"/>
    <property type="match status" value="1"/>
</dbReference>
<protein>
    <recommendedName>
        <fullName evidence="5 6">Large ribosomal subunit protein uL10</fullName>
    </recommendedName>
</protein>
<dbReference type="InterPro" id="IPR022973">
    <property type="entry name" value="Ribosomal_uL10_bac"/>
</dbReference>
<keyword evidence="8" id="KW-1185">Reference proteome</keyword>
<dbReference type="AlphaFoldDB" id="A0A975A1G6"/>
<evidence type="ECO:0000256" key="6">
    <source>
        <dbReference type="HAMAP-Rule" id="MF_00362"/>
    </source>
</evidence>
<dbReference type="GO" id="GO:0003735">
    <property type="term" value="F:structural constituent of ribosome"/>
    <property type="evidence" value="ECO:0007669"/>
    <property type="project" value="InterPro"/>
</dbReference>
<dbReference type="RefSeq" id="WP_205722022.1">
    <property type="nucleotide sequence ID" value="NZ_CP070608.1"/>
</dbReference>
<dbReference type="InterPro" id="IPR002363">
    <property type="entry name" value="Ribosomal_uL10_CS_bac"/>
</dbReference>
<comment type="subunit">
    <text evidence="6">Part of the ribosomal stalk of the 50S ribosomal subunit. The N-terminus interacts with L11 and the large rRNA to form the base of the stalk. The C-terminus forms an elongated spine to which L12 dimers bind in a sequential fashion forming a multimeric L10(L12)X complex.</text>
</comment>
<dbReference type="GO" id="GO:0015934">
    <property type="term" value="C:large ribosomal subunit"/>
    <property type="evidence" value="ECO:0007669"/>
    <property type="project" value="InterPro"/>
</dbReference>
<evidence type="ECO:0000256" key="3">
    <source>
        <dbReference type="ARBA" id="ARBA00022980"/>
    </source>
</evidence>
<name>A0A975A1G6_9BACT</name>
<dbReference type="GO" id="GO:0006412">
    <property type="term" value="P:translation"/>
    <property type="evidence" value="ECO:0007669"/>
    <property type="project" value="UniProtKB-UniRule"/>
</dbReference>
<evidence type="ECO:0000256" key="1">
    <source>
        <dbReference type="ARBA" id="ARBA00002633"/>
    </source>
</evidence>
<evidence type="ECO:0000256" key="4">
    <source>
        <dbReference type="ARBA" id="ARBA00023274"/>
    </source>
</evidence>
<organism evidence="7 8">
    <name type="scientific">Fulvivirga lutea</name>
    <dbReference type="NCBI Taxonomy" id="2810512"/>
    <lineage>
        <taxon>Bacteria</taxon>
        <taxon>Pseudomonadati</taxon>
        <taxon>Bacteroidota</taxon>
        <taxon>Cytophagia</taxon>
        <taxon>Cytophagales</taxon>
        <taxon>Fulvivirgaceae</taxon>
        <taxon>Fulvivirga</taxon>
    </lineage>
</organism>
<keyword evidence="4 6" id="KW-0687">Ribonucleoprotein</keyword>
<dbReference type="NCBIfam" id="NF000955">
    <property type="entry name" value="PRK00099.1-1"/>
    <property type="match status" value="1"/>
</dbReference>
<comment type="function">
    <text evidence="1 6">Forms part of the ribosomal stalk, playing a central role in the interaction of the ribosome with GTP-bound translation factors.</text>
</comment>
<dbReference type="EMBL" id="CP070608">
    <property type="protein sequence ID" value="QSE97512.1"/>
    <property type="molecule type" value="Genomic_DNA"/>
</dbReference>
<proteinExistence type="inferred from homology"/>
<dbReference type="KEGG" id="fuv:JR347_00015"/>
<dbReference type="CDD" id="cd05797">
    <property type="entry name" value="Ribosomal_L10"/>
    <property type="match status" value="1"/>
</dbReference>
<dbReference type="Pfam" id="PF00466">
    <property type="entry name" value="Ribosomal_L10"/>
    <property type="match status" value="1"/>
</dbReference>
<dbReference type="InterPro" id="IPR047865">
    <property type="entry name" value="Ribosomal_uL10_bac_type"/>
</dbReference>
<sequence length="176" mass="19352">MTREEKANIIEELKDKFSNNAHYYITDASGMSVAQVNNFRRLCFSKGVEYRVVKNTLIKKALDALNSDHAEIDDKLKGFSGVIFSSEVANAPAKVITEFRKKSALSKPLLKAASIDSDFFLGEENLKMLADLKSKNELIGEVVALLQSPAKNVVSALQSGKNTLGGLIKTLSEREN</sequence>
<dbReference type="InterPro" id="IPR001790">
    <property type="entry name" value="Ribosomal_uL10"/>
</dbReference>
<dbReference type="Proteomes" id="UP000662783">
    <property type="component" value="Chromosome"/>
</dbReference>
<evidence type="ECO:0000313" key="7">
    <source>
        <dbReference type="EMBL" id="QSE97512.1"/>
    </source>
</evidence>
<keyword evidence="3 6" id="KW-0689">Ribosomal protein</keyword>
<comment type="similarity">
    <text evidence="2 6">Belongs to the universal ribosomal protein uL10 family.</text>
</comment>
<reference evidence="7" key="1">
    <citation type="submission" date="2021-02" db="EMBL/GenBank/DDBJ databases">
        <title>Fulvivirga sp. S481 isolated from sea water.</title>
        <authorList>
            <person name="Bae S.S."/>
            <person name="Baek K."/>
        </authorList>
    </citation>
    <scope>NUCLEOTIDE SEQUENCE</scope>
    <source>
        <strain evidence="7">S481</strain>
    </source>
</reference>
<evidence type="ECO:0000313" key="8">
    <source>
        <dbReference type="Proteomes" id="UP000662783"/>
    </source>
</evidence>
<dbReference type="InterPro" id="IPR043141">
    <property type="entry name" value="Ribosomal_uL10-like_sf"/>
</dbReference>
<evidence type="ECO:0000256" key="5">
    <source>
        <dbReference type="ARBA" id="ARBA00035202"/>
    </source>
</evidence>
<dbReference type="GO" id="GO:0070180">
    <property type="term" value="F:large ribosomal subunit rRNA binding"/>
    <property type="evidence" value="ECO:0007669"/>
    <property type="project" value="UniProtKB-UniRule"/>
</dbReference>
<dbReference type="SUPFAM" id="SSF160369">
    <property type="entry name" value="Ribosomal protein L10-like"/>
    <property type="match status" value="1"/>
</dbReference>
<keyword evidence="6" id="KW-0694">RNA-binding</keyword>
<dbReference type="HAMAP" id="MF_00362">
    <property type="entry name" value="Ribosomal_uL10"/>
    <property type="match status" value="1"/>
</dbReference>
<dbReference type="PANTHER" id="PTHR11560">
    <property type="entry name" value="39S RIBOSOMAL PROTEIN L10, MITOCHONDRIAL"/>
    <property type="match status" value="1"/>
</dbReference>
<keyword evidence="6" id="KW-0699">rRNA-binding</keyword>
<accession>A0A975A1G6</accession>
<gene>
    <name evidence="6" type="primary">rplJ</name>
    <name evidence="7" type="ORF">JR347_00015</name>
</gene>
<dbReference type="Gene3D" id="3.30.70.1730">
    <property type="match status" value="1"/>
</dbReference>